<dbReference type="PIRSF" id="PIRSF001123">
    <property type="entry name" value="PepA_GA"/>
    <property type="match status" value="1"/>
</dbReference>
<evidence type="ECO:0000256" key="7">
    <source>
        <dbReference type="PIRSR" id="PIRSR001123-1"/>
    </source>
</evidence>
<evidence type="ECO:0000256" key="1">
    <source>
        <dbReference type="ARBA" id="ARBA00006272"/>
    </source>
</evidence>
<feature type="binding site" evidence="8">
    <location>
        <position position="67"/>
    </location>
    <ligand>
        <name>Zn(2+)</name>
        <dbReference type="ChEBI" id="CHEBI:29105"/>
        <label>1</label>
    </ligand>
</feature>
<evidence type="ECO:0000256" key="6">
    <source>
        <dbReference type="PIRNR" id="PIRNR001123"/>
    </source>
</evidence>
<keyword evidence="2" id="KW-0031">Aminopeptidase</keyword>
<dbReference type="PATRIC" id="fig|1423769.4.peg.3293"/>
<dbReference type="Gene3D" id="2.40.30.40">
    <property type="entry name" value="Peptidase M42, domain 2"/>
    <property type="match status" value="1"/>
</dbReference>
<dbReference type="AlphaFoldDB" id="A0A0R1RBP1"/>
<dbReference type="InterPro" id="IPR023367">
    <property type="entry name" value="Peptidase_M42_dom2"/>
</dbReference>
<feature type="binding site" evidence="8">
    <location>
        <position position="216"/>
    </location>
    <ligand>
        <name>Zn(2+)</name>
        <dbReference type="ChEBI" id="CHEBI:29105"/>
        <label>2</label>
    </ligand>
</feature>
<feature type="binding site" evidence="8">
    <location>
        <position position="238"/>
    </location>
    <ligand>
        <name>Zn(2+)</name>
        <dbReference type="ChEBI" id="CHEBI:29105"/>
        <label>1</label>
    </ligand>
</feature>
<dbReference type="InterPro" id="IPR051464">
    <property type="entry name" value="Peptidase_M42_aminopept"/>
</dbReference>
<keyword evidence="4 8" id="KW-0479">Metal-binding</keyword>
<feature type="binding site" evidence="8">
    <location>
        <position position="324"/>
    </location>
    <ligand>
        <name>Zn(2+)</name>
        <dbReference type="ChEBI" id="CHEBI:29105"/>
        <label>2</label>
    </ligand>
</feature>
<keyword evidence="10" id="KW-1185">Reference proteome</keyword>
<evidence type="ECO:0000256" key="5">
    <source>
        <dbReference type="ARBA" id="ARBA00022801"/>
    </source>
</evidence>
<dbReference type="Pfam" id="PF05343">
    <property type="entry name" value="Peptidase_M42"/>
    <property type="match status" value="1"/>
</dbReference>
<evidence type="ECO:0000313" key="10">
    <source>
        <dbReference type="Proteomes" id="UP000051790"/>
    </source>
</evidence>
<comment type="cofactor">
    <cofactor evidence="8">
        <name>a divalent metal cation</name>
        <dbReference type="ChEBI" id="CHEBI:60240"/>
    </cofactor>
    <text evidence="8">Binds 2 divalent metal cations per subunit.</text>
</comment>
<dbReference type="Proteomes" id="UP000051790">
    <property type="component" value="Unassembled WGS sequence"/>
</dbReference>
<feature type="binding site" evidence="8">
    <location>
        <position position="183"/>
    </location>
    <ligand>
        <name>Zn(2+)</name>
        <dbReference type="ChEBI" id="CHEBI:29105"/>
        <label>2</label>
    </ligand>
</feature>
<dbReference type="InterPro" id="IPR008007">
    <property type="entry name" value="Peptidase_M42"/>
</dbReference>
<dbReference type="GO" id="GO:0006508">
    <property type="term" value="P:proteolysis"/>
    <property type="evidence" value="ECO:0007669"/>
    <property type="project" value="UniProtKB-KW"/>
</dbReference>
<dbReference type="EMBL" id="AZEU01000064">
    <property type="protein sequence ID" value="KRL50811.1"/>
    <property type="molecule type" value="Genomic_DNA"/>
</dbReference>
<keyword evidence="3" id="KW-0645">Protease</keyword>
<comment type="similarity">
    <text evidence="1 6">Belongs to the peptidase M42 family.</text>
</comment>
<dbReference type="GO" id="GO:0046872">
    <property type="term" value="F:metal ion binding"/>
    <property type="evidence" value="ECO:0007669"/>
    <property type="project" value="UniProtKB-UniRule"/>
</dbReference>
<dbReference type="SUPFAM" id="SSF53187">
    <property type="entry name" value="Zn-dependent exopeptidases"/>
    <property type="match status" value="1"/>
</dbReference>
<evidence type="ECO:0000256" key="4">
    <source>
        <dbReference type="ARBA" id="ARBA00022723"/>
    </source>
</evidence>
<evidence type="ECO:0000313" key="9">
    <source>
        <dbReference type="EMBL" id="KRL50811.1"/>
    </source>
</evidence>
<dbReference type="Gene3D" id="3.40.630.10">
    <property type="entry name" value="Zn peptidases"/>
    <property type="match status" value="1"/>
</dbReference>
<dbReference type="GO" id="GO:0004177">
    <property type="term" value="F:aminopeptidase activity"/>
    <property type="evidence" value="ECO:0007669"/>
    <property type="project" value="UniProtKB-UniRule"/>
</dbReference>
<sequence>MEKAQQIDSIIKFSNAFGPSGFEQPVIRAYRDAVKDFGSTTIDGMFNAITNRKGNTGERPVIQLDAHADEVGLLVQAVRPSGLLKFVTLGGFVPTNVPAMRVLVRNRRGEYIPGVVATKPPHFMTAAERNAVPTIAEMSVDVGSTSREETIHDYAIDTGCPIVPDVACTYDDAHGMFFGKAFDDRVGVAAMVDTLATLHGEDLNVDVVAGLSTQEEVGLRGAYVTARKIQADLAIVYEGVPCDDTFEPDWLSQTRLKAGPMLRDLDTTYIANPAFQQFTADLADELHLPYTRAVRTGGGQDGAAIGYWQGVPTIVVGIPVRYEHTAYNYTALSDFQASTNLVNELLRRLDAKTIASFNSVD</sequence>
<dbReference type="RefSeq" id="WP_054718627.1">
    <property type="nucleotide sequence ID" value="NZ_AZEU01000064.1"/>
</dbReference>
<dbReference type="PANTHER" id="PTHR32481:SF0">
    <property type="entry name" value="AMINOPEPTIDASE YPDE-RELATED"/>
    <property type="match status" value="1"/>
</dbReference>
<dbReference type="SUPFAM" id="SSF101821">
    <property type="entry name" value="Aminopeptidase/glucanase lid domain"/>
    <property type="match status" value="1"/>
</dbReference>
<evidence type="ECO:0000256" key="2">
    <source>
        <dbReference type="ARBA" id="ARBA00022438"/>
    </source>
</evidence>
<reference evidence="9 10" key="1">
    <citation type="journal article" date="2015" name="Genome Announc.">
        <title>Expanding the biotechnology potential of lactobacilli through comparative genomics of 213 strains and associated genera.</title>
        <authorList>
            <person name="Sun Z."/>
            <person name="Harris H.M."/>
            <person name="McCann A."/>
            <person name="Guo C."/>
            <person name="Argimon S."/>
            <person name="Zhang W."/>
            <person name="Yang X."/>
            <person name="Jeffery I.B."/>
            <person name="Cooney J.C."/>
            <person name="Kagawa T.F."/>
            <person name="Liu W."/>
            <person name="Song Y."/>
            <person name="Salvetti E."/>
            <person name="Wrobel A."/>
            <person name="Rasinkangas P."/>
            <person name="Parkhill J."/>
            <person name="Rea M.C."/>
            <person name="O'Sullivan O."/>
            <person name="Ritari J."/>
            <person name="Douillard F.P."/>
            <person name="Paul Ross R."/>
            <person name="Yang R."/>
            <person name="Briner A.E."/>
            <person name="Felis G.E."/>
            <person name="de Vos W.M."/>
            <person name="Barrangou R."/>
            <person name="Klaenhammer T.R."/>
            <person name="Caufield P.W."/>
            <person name="Cui Y."/>
            <person name="Zhang H."/>
            <person name="O'Toole P.W."/>
        </authorList>
    </citation>
    <scope>NUCLEOTIDE SEQUENCE [LARGE SCALE GENOMIC DNA]</scope>
    <source>
        <strain evidence="9 10">DSM 13343</strain>
    </source>
</reference>
<proteinExistence type="inferred from homology"/>
<comment type="caution">
    <text evidence="9">The sequence shown here is derived from an EMBL/GenBank/DDBJ whole genome shotgun (WGS) entry which is preliminary data.</text>
</comment>
<name>A0A0R1RBP1_9LACO</name>
<evidence type="ECO:0000256" key="3">
    <source>
        <dbReference type="ARBA" id="ARBA00022670"/>
    </source>
</evidence>
<feature type="active site" description="Proton acceptor" evidence="7">
    <location>
        <position position="215"/>
    </location>
</feature>
<evidence type="ECO:0000256" key="8">
    <source>
        <dbReference type="PIRSR" id="PIRSR001123-2"/>
    </source>
</evidence>
<dbReference type="OrthoDB" id="9772053at2"/>
<accession>A0A0R1RBP1</accession>
<dbReference type="PANTHER" id="PTHR32481">
    <property type="entry name" value="AMINOPEPTIDASE"/>
    <property type="match status" value="1"/>
</dbReference>
<feature type="binding site" evidence="8">
    <location>
        <position position="183"/>
    </location>
    <ligand>
        <name>Zn(2+)</name>
        <dbReference type="ChEBI" id="CHEBI:29105"/>
        <label>1</label>
    </ligand>
</feature>
<keyword evidence="5" id="KW-0378">Hydrolase</keyword>
<gene>
    <name evidence="9" type="ORF">FD01_GL003052</name>
</gene>
<organism evidence="9 10">
    <name type="scientific">Lacticaseibacillus manihotivorans DSM 13343 = JCM 12514</name>
    <dbReference type="NCBI Taxonomy" id="1423769"/>
    <lineage>
        <taxon>Bacteria</taxon>
        <taxon>Bacillati</taxon>
        <taxon>Bacillota</taxon>
        <taxon>Bacilli</taxon>
        <taxon>Lactobacillales</taxon>
        <taxon>Lactobacillaceae</taxon>
        <taxon>Lacticaseibacillus</taxon>
    </lineage>
</organism>
<protein>
    <submittedName>
        <fullName evidence="9">Peptidase M42 family</fullName>
    </submittedName>
</protein>